<gene>
    <name evidence="1" type="ORF">DCCM_1998</name>
</gene>
<dbReference type="EMBL" id="BFAV01000071">
    <property type="protein sequence ID" value="GBF32901.1"/>
    <property type="molecule type" value="Genomic_DNA"/>
</dbReference>
<protein>
    <submittedName>
        <fullName evidence="1">Uncharacterized protein</fullName>
    </submittedName>
</protein>
<dbReference type="OrthoDB" id="1806599at2"/>
<dbReference type="Proteomes" id="UP000239549">
    <property type="component" value="Unassembled WGS sequence"/>
</dbReference>
<reference evidence="2" key="1">
    <citation type="submission" date="2018-02" db="EMBL/GenBank/DDBJ databases">
        <title>Genome sequence of Desulfocucumis palustris strain NAW-5.</title>
        <authorList>
            <person name="Watanabe M."/>
            <person name="Kojima H."/>
            <person name="Fukui M."/>
        </authorList>
    </citation>
    <scope>NUCLEOTIDE SEQUENCE [LARGE SCALE GENOMIC DNA]</scope>
    <source>
        <strain evidence="2">NAW-5</strain>
    </source>
</reference>
<evidence type="ECO:0000313" key="2">
    <source>
        <dbReference type="Proteomes" id="UP000239549"/>
    </source>
</evidence>
<dbReference type="RefSeq" id="WP_104371371.1">
    <property type="nucleotide sequence ID" value="NZ_BFAV01000071.1"/>
</dbReference>
<keyword evidence="2" id="KW-1185">Reference proteome</keyword>
<accession>A0A2L2XG85</accession>
<evidence type="ECO:0000313" key="1">
    <source>
        <dbReference type="EMBL" id="GBF32901.1"/>
    </source>
</evidence>
<name>A0A2L2XG85_9FIRM</name>
<organism evidence="1 2">
    <name type="scientific">Desulfocucumis palustris</name>
    <dbReference type="NCBI Taxonomy" id="1898651"/>
    <lineage>
        <taxon>Bacteria</taxon>
        <taxon>Bacillati</taxon>
        <taxon>Bacillota</taxon>
        <taxon>Clostridia</taxon>
        <taxon>Eubacteriales</taxon>
        <taxon>Desulfocucumaceae</taxon>
        <taxon>Desulfocucumis</taxon>
    </lineage>
</organism>
<comment type="caution">
    <text evidence="1">The sequence shown here is derived from an EMBL/GenBank/DDBJ whole genome shotgun (WGS) entry which is preliminary data.</text>
</comment>
<proteinExistence type="predicted"/>
<sequence length="146" mass="16450">MSAISHAGTDSGGIALNNVFSAAVKYLRGFFITREITRSTSIYHGEFCYDLVPDTSIRSFQNIKNVTMLKAGDCYVYVFEQQGYQGQYRIVKPGEVFRPEFCGSIIVSTKTLSISAVQADTAPPDWCWELSGPMYLWHFSPVYRYA</sequence>
<dbReference type="AlphaFoldDB" id="A0A2L2XG85"/>